<dbReference type="PANTHER" id="PTHR43308:SF5">
    <property type="entry name" value="S-LAYER PROTEIN _ PEPTIDOGLYCAN ENDO-BETA-N-ACETYLGLUCOSAMINIDASE"/>
    <property type="match status" value="1"/>
</dbReference>
<comment type="caution">
    <text evidence="4">The sequence shown here is derived from an EMBL/GenBank/DDBJ whole genome shotgun (WGS) entry which is preliminary data.</text>
</comment>
<dbReference type="OrthoDB" id="900053at2"/>
<dbReference type="AlphaFoldDB" id="A0A2T0AUT5"/>
<dbReference type="EMBL" id="PVXM01000011">
    <property type="protein sequence ID" value="PRR74248.1"/>
    <property type="molecule type" value="Genomic_DNA"/>
</dbReference>
<dbReference type="GO" id="GO:0008810">
    <property type="term" value="F:cellulase activity"/>
    <property type="evidence" value="ECO:0007669"/>
    <property type="project" value="UniProtKB-EC"/>
</dbReference>
<name>A0A2T0AUT5_9FIRM</name>
<keyword evidence="4" id="KW-0378">Hydrolase</keyword>
<keyword evidence="1" id="KW-0677">Repeat</keyword>
<evidence type="ECO:0000259" key="3">
    <source>
        <dbReference type="PROSITE" id="PS51272"/>
    </source>
</evidence>
<feature type="signal peptide" evidence="2">
    <location>
        <begin position="1"/>
        <end position="33"/>
    </location>
</feature>
<dbReference type="PROSITE" id="PS51272">
    <property type="entry name" value="SLH"/>
    <property type="match status" value="3"/>
</dbReference>
<dbReference type="InterPro" id="IPR001119">
    <property type="entry name" value="SLH_dom"/>
</dbReference>
<gene>
    <name evidence="4" type="ORF">MOHU_08470</name>
</gene>
<feature type="domain" description="SLH" evidence="3">
    <location>
        <begin position="457"/>
        <end position="520"/>
    </location>
</feature>
<evidence type="ECO:0000313" key="4">
    <source>
        <dbReference type="EMBL" id="PRR74248.1"/>
    </source>
</evidence>
<feature type="chain" id="PRO_5015430538" evidence="2">
    <location>
        <begin position="34"/>
        <end position="520"/>
    </location>
</feature>
<evidence type="ECO:0000256" key="2">
    <source>
        <dbReference type="SAM" id="SignalP"/>
    </source>
</evidence>
<organism evidence="4 5">
    <name type="scientific">Neomoorella humiferrea</name>
    <dbReference type="NCBI Taxonomy" id="676965"/>
    <lineage>
        <taxon>Bacteria</taxon>
        <taxon>Bacillati</taxon>
        <taxon>Bacillota</taxon>
        <taxon>Clostridia</taxon>
        <taxon>Neomoorellales</taxon>
        <taxon>Neomoorellaceae</taxon>
        <taxon>Neomoorella</taxon>
    </lineage>
</organism>
<evidence type="ECO:0000256" key="1">
    <source>
        <dbReference type="ARBA" id="ARBA00022737"/>
    </source>
</evidence>
<protein>
    <submittedName>
        <fullName evidence="4">Endoglucanase</fullName>
        <ecNumber evidence="4">3.2.1.4</ecNumber>
    </submittedName>
</protein>
<dbReference type="InterPro" id="IPR051465">
    <property type="entry name" value="Cell_Envelope_Struct_Comp"/>
</dbReference>
<dbReference type="PANTHER" id="PTHR43308">
    <property type="entry name" value="OUTER MEMBRANE PROTEIN ALPHA-RELATED"/>
    <property type="match status" value="1"/>
</dbReference>
<dbReference type="RefSeq" id="WP_106004858.1">
    <property type="nucleotide sequence ID" value="NZ_CP136419.1"/>
</dbReference>
<dbReference type="Pfam" id="PF00395">
    <property type="entry name" value="SLH"/>
    <property type="match status" value="3"/>
</dbReference>
<dbReference type="Proteomes" id="UP000238415">
    <property type="component" value="Unassembled WGS sequence"/>
</dbReference>
<reference evidence="4 5" key="1">
    <citation type="submission" date="2018-03" db="EMBL/GenBank/DDBJ databases">
        <title>Genome sequence of Moorella humiferrea DSM 23265.</title>
        <authorList>
            <person name="Poehlein A."/>
            <person name="Daniel R."/>
        </authorList>
    </citation>
    <scope>NUCLEOTIDE SEQUENCE [LARGE SCALE GENOMIC DNA]</scope>
    <source>
        <strain evidence="4 5">DSM 23265</strain>
    </source>
</reference>
<sequence length="520" mass="57378">MGNRSLAHYKAFLLAILMAVAALVFLQPGTALAGDEEDKSYNEQVIDDLMYYKYSFEQGNIDVGAMIDHLQDALDKLNLSDVQDYMRDDIRQVVRMVAAGMADLPAGSISARTTKTKVIISLGEKTLPEHYRNVILKAEKLYDRLAAIGLDDMVQLLQESRPKDVIGLTIPEGYTREGVQVILPLINVDDFEGLEGYSLLVKGNEVTFKVPLKILRSKEGGGSLSFSYKTIEPAPLSIPGPNALKSAVYDIDIYWQRPDGSRVDKQTSQVMLTLPYRQGEVADPLYLGVFTYNEAGCDWNIVQGSFSSPGQVEISLVNPGKYAVLEYKKTFADIAGHWAEKDIVYMASRQIVQGLLDDLFLPDNPATRAQFAAMVLRTFGGMEITPEKPTFVDVIPDSRYFGAVEGAYRAGLVAGIDQDHFAPGQNITREEMAAMIARGLGTGYKTTADLSGALEKLKEFKDYDDLSPWARESMALCYQLGIIKGTPEGFILPKAYATRAEATAMLRRVLNILEADKSTL</sequence>
<accession>A0A2T0AUT5</accession>
<dbReference type="EC" id="3.2.1.4" evidence="4"/>
<keyword evidence="2" id="KW-0732">Signal</keyword>
<evidence type="ECO:0000313" key="5">
    <source>
        <dbReference type="Proteomes" id="UP000238415"/>
    </source>
</evidence>
<feature type="domain" description="SLH" evidence="3">
    <location>
        <begin position="326"/>
        <end position="389"/>
    </location>
</feature>
<feature type="domain" description="SLH" evidence="3">
    <location>
        <begin position="390"/>
        <end position="450"/>
    </location>
</feature>
<keyword evidence="5" id="KW-1185">Reference proteome</keyword>
<proteinExistence type="predicted"/>
<keyword evidence="4" id="KW-0326">Glycosidase</keyword>